<dbReference type="PANTHER" id="PTHR43023:SF3">
    <property type="entry name" value="PROTEIN TRIGALACTOSYLDIACYLGLYCEROL 3, CHLOROPLASTIC"/>
    <property type="match status" value="1"/>
</dbReference>
<keyword evidence="2" id="KW-0547">Nucleotide-binding</keyword>
<evidence type="ECO:0000259" key="4">
    <source>
        <dbReference type="PROSITE" id="PS50893"/>
    </source>
</evidence>
<accession>A0A7Z0MPC1</accession>
<reference evidence="5 6" key="1">
    <citation type="submission" date="2020-05" db="EMBL/GenBank/DDBJ databases">
        <title>Horizontal transmission and recombination maintain forever young bacterial symbiont genomes.</title>
        <authorList>
            <person name="Russell S.L."/>
            <person name="Pepper-Tunick E."/>
            <person name="Svedberg J."/>
            <person name="Byrne A."/>
            <person name="Ruelas Castillo J."/>
            <person name="Vollmers C."/>
            <person name="Beinart R.A."/>
            <person name="Corbett-Detig R."/>
        </authorList>
    </citation>
    <scope>NUCLEOTIDE SEQUENCE [LARGE SCALE GENOMIC DNA]</scope>
    <source>
        <strain evidence="5">4727-3</strain>
    </source>
</reference>
<dbReference type="InterPro" id="IPR027417">
    <property type="entry name" value="P-loop_NTPase"/>
</dbReference>
<name>A0A7Z0MPC1_9GAMM</name>
<proteinExistence type="predicted"/>
<evidence type="ECO:0000256" key="1">
    <source>
        <dbReference type="ARBA" id="ARBA00022448"/>
    </source>
</evidence>
<gene>
    <name evidence="5" type="ORF">H0A75_07335</name>
</gene>
<evidence type="ECO:0000256" key="2">
    <source>
        <dbReference type="ARBA" id="ARBA00022741"/>
    </source>
</evidence>
<dbReference type="Gene3D" id="3.40.50.300">
    <property type="entry name" value="P-loop containing nucleotide triphosphate hydrolases"/>
    <property type="match status" value="1"/>
</dbReference>
<dbReference type="SUPFAM" id="SSF52540">
    <property type="entry name" value="P-loop containing nucleoside triphosphate hydrolases"/>
    <property type="match status" value="1"/>
</dbReference>
<organism evidence="5 6">
    <name type="scientific">Candidatus Methanofishera endochildressiae</name>
    <dbReference type="NCBI Taxonomy" id="2738884"/>
    <lineage>
        <taxon>Bacteria</taxon>
        <taxon>Pseudomonadati</taxon>
        <taxon>Pseudomonadota</taxon>
        <taxon>Gammaproteobacteria</taxon>
        <taxon>Candidatus Methanofishera</taxon>
    </lineage>
</organism>
<dbReference type="SMART" id="SM00382">
    <property type="entry name" value="AAA"/>
    <property type="match status" value="1"/>
</dbReference>
<dbReference type="PROSITE" id="PS50893">
    <property type="entry name" value="ABC_TRANSPORTER_2"/>
    <property type="match status" value="1"/>
</dbReference>
<dbReference type="InterPro" id="IPR003439">
    <property type="entry name" value="ABC_transporter-like_ATP-bd"/>
</dbReference>
<dbReference type="GO" id="GO:0005524">
    <property type="term" value="F:ATP binding"/>
    <property type="evidence" value="ECO:0007669"/>
    <property type="project" value="UniProtKB-KW"/>
</dbReference>
<comment type="caution">
    <text evidence="5">The sequence shown here is derived from an EMBL/GenBank/DDBJ whole genome shotgun (WGS) entry which is preliminary data.</text>
</comment>
<dbReference type="InterPro" id="IPR003593">
    <property type="entry name" value="AAA+_ATPase"/>
</dbReference>
<feature type="domain" description="ABC transporter" evidence="4">
    <location>
        <begin position="7"/>
        <end position="244"/>
    </location>
</feature>
<keyword evidence="3 5" id="KW-0067">ATP-binding</keyword>
<dbReference type="EMBL" id="JACCHS010000143">
    <property type="protein sequence ID" value="NYT47400.1"/>
    <property type="molecule type" value="Genomic_DNA"/>
</dbReference>
<evidence type="ECO:0000256" key="3">
    <source>
        <dbReference type="ARBA" id="ARBA00022840"/>
    </source>
</evidence>
<sequence>MKNPHAVKLEHIWTYFGEQLVHQDISLCLEEAEILGLVGASGSGKTTLMREIIGLETPSKGTVKVLGEQVQEACATECRKRRNQTGVLFQNGALFSALSVFDNIAFPLRELGINDEDLVKQMVCMKLSMVGLSSQDAMRSPSELSGGMVKRAALARALILEPELLLLDEPTSGLDPIASEDFVILLRQLHQELNFTVVMITHDLHILRDLCSKVAVLADHQLIAFDILDKVLKCDHPFIKLFFHNHRAERVFNALETDHG</sequence>
<dbReference type="GO" id="GO:0016887">
    <property type="term" value="F:ATP hydrolysis activity"/>
    <property type="evidence" value="ECO:0007669"/>
    <property type="project" value="InterPro"/>
</dbReference>
<dbReference type="Proteomes" id="UP000537890">
    <property type="component" value="Unassembled WGS sequence"/>
</dbReference>
<dbReference type="PANTHER" id="PTHR43023">
    <property type="entry name" value="PROTEIN TRIGALACTOSYLDIACYLGLYCEROL 3, CHLOROPLASTIC"/>
    <property type="match status" value="1"/>
</dbReference>
<evidence type="ECO:0000313" key="6">
    <source>
        <dbReference type="Proteomes" id="UP000537890"/>
    </source>
</evidence>
<dbReference type="Pfam" id="PF00005">
    <property type="entry name" value="ABC_tran"/>
    <property type="match status" value="1"/>
</dbReference>
<keyword evidence="1" id="KW-0813">Transport</keyword>
<dbReference type="AlphaFoldDB" id="A0A7Z0MPC1"/>
<protein>
    <submittedName>
        <fullName evidence="5">ATP-binding cassette domain-containing protein</fullName>
    </submittedName>
</protein>
<evidence type="ECO:0000313" key="5">
    <source>
        <dbReference type="EMBL" id="NYT47400.1"/>
    </source>
</evidence>